<dbReference type="EC" id="1.14.14.12" evidence="4"/>
<evidence type="ECO:0000259" key="2">
    <source>
        <dbReference type="Pfam" id="PF02771"/>
    </source>
</evidence>
<dbReference type="InterPro" id="IPR054617">
    <property type="entry name" value="HsaA"/>
</dbReference>
<dbReference type="SUPFAM" id="SSF56645">
    <property type="entry name" value="Acyl-CoA dehydrogenase NM domain-like"/>
    <property type="match status" value="1"/>
</dbReference>
<comment type="caution">
    <text evidence="4">The sequence shown here is derived from an EMBL/GenBank/DDBJ whole genome shotgun (WGS) entry which is preliminary data.</text>
</comment>
<keyword evidence="4" id="KW-0503">Monooxygenase</keyword>
<dbReference type="InterPro" id="IPR046373">
    <property type="entry name" value="Acyl-CoA_Oxase/DH_mid-dom_sf"/>
</dbReference>
<dbReference type="NCBIfam" id="NF045629">
    <property type="entry name" value="monooxsub_HsaA"/>
    <property type="match status" value="1"/>
</dbReference>
<evidence type="ECO:0000259" key="3">
    <source>
        <dbReference type="Pfam" id="PF08028"/>
    </source>
</evidence>
<proteinExistence type="predicted"/>
<accession>A0ABW2MAA6</accession>
<keyword evidence="5" id="KW-1185">Reference proteome</keyword>
<dbReference type="Pfam" id="PF08028">
    <property type="entry name" value="Acyl-CoA_dh_2"/>
    <property type="match status" value="1"/>
</dbReference>
<dbReference type="InterPro" id="IPR013107">
    <property type="entry name" value="Acyl-CoA_DH_C"/>
</dbReference>
<organism evidence="4 5">
    <name type="scientific">Streptomyces caviscabies</name>
    <dbReference type="NCBI Taxonomy" id="90079"/>
    <lineage>
        <taxon>Bacteria</taxon>
        <taxon>Bacillati</taxon>
        <taxon>Actinomycetota</taxon>
        <taxon>Actinomycetes</taxon>
        <taxon>Kitasatosporales</taxon>
        <taxon>Streptomycetaceae</taxon>
        <taxon>Streptomyces</taxon>
    </lineage>
</organism>
<dbReference type="GO" id="GO:0036383">
    <property type="term" value="F:3-hydroxy-9,10-secoandrosta-1,3,5(10)-triene-9,17-dione monooxygenase activity"/>
    <property type="evidence" value="ECO:0007669"/>
    <property type="project" value="UniProtKB-EC"/>
</dbReference>
<evidence type="ECO:0000313" key="5">
    <source>
        <dbReference type="Proteomes" id="UP001596509"/>
    </source>
</evidence>
<dbReference type="Pfam" id="PF02771">
    <property type="entry name" value="Acyl-CoA_dh_N"/>
    <property type="match status" value="1"/>
</dbReference>
<protein>
    <submittedName>
        <fullName evidence="4">3-hydroxy-9,10-secoandrosta-1,3,5(10)-triene-9, 17-dione monooxygenase oxygenase subunit</fullName>
        <ecNumber evidence="4">1.14.14.12</ecNumber>
    </submittedName>
</protein>
<dbReference type="Gene3D" id="1.20.140.10">
    <property type="entry name" value="Butyryl-CoA Dehydrogenase, subunit A, domain 3"/>
    <property type="match status" value="1"/>
</dbReference>
<dbReference type="InterPro" id="IPR013786">
    <property type="entry name" value="AcylCoA_DH/ox_N"/>
</dbReference>
<keyword evidence="1 4" id="KW-0560">Oxidoreductase</keyword>
<reference evidence="5" key="1">
    <citation type="journal article" date="2019" name="Int. J. Syst. Evol. Microbiol.">
        <title>The Global Catalogue of Microorganisms (GCM) 10K type strain sequencing project: providing services to taxonomists for standard genome sequencing and annotation.</title>
        <authorList>
            <consortium name="The Broad Institute Genomics Platform"/>
            <consortium name="The Broad Institute Genome Sequencing Center for Infectious Disease"/>
            <person name="Wu L."/>
            <person name="Ma J."/>
        </authorList>
    </citation>
    <scope>NUCLEOTIDE SEQUENCE [LARGE SCALE GENOMIC DNA]</scope>
    <source>
        <strain evidence="5">ICMP 19430</strain>
    </source>
</reference>
<dbReference type="EMBL" id="JBHTCK010000003">
    <property type="protein sequence ID" value="MFC7351862.1"/>
    <property type="molecule type" value="Genomic_DNA"/>
</dbReference>
<gene>
    <name evidence="4" type="primary">hsaA</name>
    <name evidence="4" type="ORF">ACFQW9_14560</name>
</gene>
<feature type="domain" description="Acyl-CoA dehydrogenase C-terminal" evidence="3">
    <location>
        <begin position="236"/>
        <end position="365"/>
    </location>
</feature>
<dbReference type="PIRSF" id="PIRSF016578">
    <property type="entry name" value="HsaA"/>
    <property type="match status" value="1"/>
</dbReference>
<dbReference type="Proteomes" id="UP001596509">
    <property type="component" value="Unassembled WGS sequence"/>
</dbReference>
<dbReference type="Gene3D" id="2.40.110.10">
    <property type="entry name" value="Butyryl-CoA Dehydrogenase, subunit A, domain 2"/>
    <property type="match status" value="1"/>
</dbReference>
<dbReference type="SUPFAM" id="SSF47203">
    <property type="entry name" value="Acyl-CoA dehydrogenase C-terminal domain-like"/>
    <property type="match status" value="1"/>
</dbReference>
<dbReference type="InterPro" id="IPR036250">
    <property type="entry name" value="AcylCo_DH-like_C"/>
</dbReference>
<evidence type="ECO:0000313" key="4">
    <source>
        <dbReference type="EMBL" id="MFC7351862.1"/>
    </source>
</evidence>
<dbReference type="InterPro" id="IPR037069">
    <property type="entry name" value="AcylCoA_DH/ox_N_sf"/>
</dbReference>
<feature type="domain" description="Acyl-CoA dehydrogenase/oxidase N-terminal" evidence="2">
    <location>
        <begin position="19"/>
        <end position="101"/>
    </location>
</feature>
<evidence type="ECO:0000256" key="1">
    <source>
        <dbReference type="ARBA" id="ARBA00023002"/>
    </source>
</evidence>
<dbReference type="RefSeq" id="WP_249626598.1">
    <property type="nucleotide sequence ID" value="NZ_JBHTCK010000003.1"/>
</dbReference>
<dbReference type="InterPro" id="IPR009100">
    <property type="entry name" value="AcylCoA_DH/oxidase_NM_dom_sf"/>
</dbReference>
<dbReference type="Gene3D" id="1.10.540.10">
    <property type="entry name" value="Acyl-CoA dehydrogenase/oxidase, N-terminal domain"/>
    <property type="match status" value="1"/>
</dbReference>
<name>A0ABW2MAA6_9ACTN</name>
<sequence>MDETVTDRVRELLPLIEQGAGARDAERQLTAADVRGLTAAGAFGMLVPDRYGGSEADPRTFYDVVRALAGACASTGWVVSLLGVNAWHVALLPQQAQEEVWETGPATLVCSSYAPAGRMTPVDGGYRLSGRWRFSSGSDHAIWALLGAVAVSRDGELVDVVTVLVPRSECAGDRVWDTVGLRGTGSNDLVAHSLFVPGHRVLRTHERARMRGPGQLTNPGPLYRMPFGALFATATTAPLVGAVEGCLTAYLESLRDRSGLTPAGTRFGANQFAQAAFARAASEVDAAALPLDRDIAELYECASRSEPIPLELRLRTRRDQVCGTERAVRAIDLLFTHAGAAALRSGNRVERAWRDVHAGSTHLANDVEHALALYGGGVLGLPVEDALM</sequence>